<dbReference type="PANTHER" id="PTHR43818:SF5">
    <property type="entry name" value="OXIDOREDUCTASE FAMILY PROTEIN"/>
    <property type="match status" value="1"/>
</dbReference>
<dbReference type="Pfam" id="PF22725">
    <property type="entry name" value="GFO_IDH_MocA_C3"/>
    <property type="match status" value="1"/>
</dbReference>
<organism evidence="3 4">
    <name type="scientific">Anaerobaca lacustris</name>
    <dbReference type="NCBI Taxonomy" id="3044600"/>
    <lineage>
        <taxon>Bacteria</taxon>
        <taxon>Pseudomonadati</taxon>
        <taxon>Planctomycetota</taxon>
        <taxon>Phycisphaerae</taxon>
        <taxon>Sedimentisphaerales</taxon>
        <taxon>Anaerobacaceae</taxon>
        <taxon>Anaerobaca</taxon>
    </lineage>
</organism>
<sequence>MASSEKDNSTLKQTAGAVATAAAIGQMAYAQGAGKIKVGLLGCGGRGNGAMRQCLEADPGIEIIALADLFESKVRSTRDRIMRDEKYTGRIKIDDDHLYWGYDCHEKLAKCEADLLLMATAPAFRPRQMMAAIKAGKHVFTEKPIATDVAGCKEFMAASKLAKDKGLAIVCGTQRRHEFSRIELMKRIHDGAIGELVGGQCYWYGGGIWFRGASEGMSELDWQCENWYHFTWLSGDQICEQHIHNIDVLNWCFDGPPAKFMAVGGRQWRDHNEGQVRTAKEVCRKYTGSEENWEKYNGDIWDHVYAEFEYPNGARCLSFSGHSPGTGRNGEKIVGTKGTSDCNHNITGQNAWTYQGENVDGMLREHIDLINSIRSGNVLNEGQRIAESTLTAIGAYIAACTGQVITWDWLMNESKHSLVPSQADIMAGKPLYYPVPTGRDPLV</sequence>
<keyword evidence="4" id="KW-1185">Reference proteome</keyword>
<protein>
    <submittedName>
        <fullName evidence="3">Gfo/Idh/MocA family oxidoreductase</fullName>
    </submittedName>
</protein>
<dbReference type="SUPFAM" id="SSF51735">
    <property type="entry name" value="NAD(P)-binding Rossmann-fold domains"/>
    <property type="match status" value="1"/>
</dbReference>
<dbReference type="Gene3D" id="3.40.50.720">
    <property type="entry name" value="NAD(P)-binding Rossmann-like Domain"/>
    <property type="match status" value="1"/>
</dbReference>
<dbReference type="InterPro" id="IPR036291">
    <property type="entry name" value="NAD(P)-bd_dom_sf"/>
</dbReference>
<dbReference type="PANTHER" id="PTHR43818">
    <property type="entry name" value="BCDNA.GH03377"/>
    <property type="match status" value="1"/>
</dbReference>
<feature type="domain" description="GFO/IDH/MocA-like oxidoreductase" evidence="2">
    <location>
        <begin position="184"/>
        <end position="339"/>
    </location>
</feature>
<gene>
    <name evidence="3" type="ORF">QJ522_08275</name>
</gene>
<proteinExistence type="predicted"/>
<evidence type="ECO:0000259" key="2">
    <source>
        <dbReference type="Pfam" id="PF22725"/>
    </source>
</evidence>
<dbReference type="Gene3D" id="3.30.360.10">
    <property type="entry name" value="Dihydrodipicolinate Reductase, domain 2"/>
    <property type="match status" value="1"/>
</dbReference>
<comment type="caution">
    <text evidence="3">The sequence shown here is derived from an EMBL/GenBank/DDBJ whole genome shotgun (WGS) entry which is preliminary data.</text>
</comment>
<dbReference type="SUPFAM" id="SSF55347">
    <property type="entry name" value="Glyceraldehyde-3-phosphate dehydrogenase-like, C-terminal domain"/>
    <property type="match status" value="1"/>
</dbReference>
<dbReference type="InterPro" id="IPR055170">
    <property type="entry name" value="GFO_IDH_MocA-like_dom"/>
</dbReference>
<dbReference type="RefSeq" id="WP_349244445.1">
    <property type="nucleotide sequence ID" value="NZ_JASCXX010000008.1"/>
</dbReference>
<evidence type="ECO:0000313" key="3">
    <source>
        <dbReference type="EMBL" id="MDI6449036.1"/>
    </source>
</evidence>
<accession>A0AAW6TYT2</accession>
<dbReference type="InterPro" id="IPR000683">
    <property type="entry name" value="Gfo/Idh/MocA-like_OxRdtase_N"/>
</dbReference>
<dbReference type="GO" id="GO:0000166">
    <property type="term" value="F:nucleotide binding"/>
    <property type="evidence" value="ECO:0007669"/>
    <property type="project" value="InterPro"/>
</dbReference>
<evidence type="ECO:0000313" key="4">
    <source>
        <dbReference type="Proteomes" id="UP001431776"/>
    </source>
</evidence>
<dbReference type="Proteomes" id="UP001431776">
    <property type="component" value="Unassembled WGS sequence"/>
</dbReference>
<feature type="domain" description="Gfo/Idh/MocA-like oxidoreductase N-terminal" evidence="1">
    <location>
        <begin position="36"/>
        <end position="160"/>
    </location>
</feature>
<dbReference type="AlphaFoldDB" id="A0AAW6TYT2"/>
<name>A0AAW6TYT2_9BACT</name>
<evidence type="ECO:0000259" key="1">
    <source>
        <dbReference type="Pfam" id="PF01408"/>
    </source>
</evidence>
<dbReference type="EMBL" id="JASCXX010000008">
    <property type="protein sequence ID" value="MDI6449036.1"/>
    <property type="molecule type" value="Genomic_DNA"/>
</dbReference>
<reference evidence="3" key="1">
    <citation type="submission" date="2023-05" db="EMBL/GenBank/DDBJ databases">
        <title>Anaerotaeda fermentans gen. nov., sp. nov., a novel anaerobic planctomycete of the new family within the order Sedimentisphaerales isolated from Taman Peninsula, Russia.</title>
        <authorList>
            <person name="Khomyakova M.A."/>
            <person name="Merkel A.Y."/>
            <person name="Slobodkin A.I."/>
        </authorList>
    </citation>
    <scope>NUCLEOTIDE SEQUENCE</scope>
    <source>
        <strain evidence="3">M17dextr</strain>
    </source>
</reference>
<dbReference type="InterPro" id="IPR050463">
    <property type="entry name" value="Gfo/Idh/MocA_oxidrdct_glycsds"/>
</dbReference>
<dbReference type="Pfam" id="PF01408">
    <property type="entry name" value="GFO_IDH_MocA"/>
    <property type="match status" value="1"/>
</dbReference>